<feature type="transmembrane region" description="Helical" evidence="14">
    <location>
        <begin position="169"/>
        <end position="192"/>
    </location>
</feature>
<keyword evidence="10" id="KW-0406">Ion transport</keyword>
<dbReference type="InterPro" id="IPR023011">
    <property type="entry name" value="ATP_synth_F0_asu_AS"/>
</dbReference>
<evidence type="ECO:0000256" key="4">
    <source>
        <dbReference type="ARBA" id="ARBA00011648"/>
    </source>
</evidence>
<evidence type="ECO:0000256" key="14">
    <source>
        <dbReference type="SAM" id="Phobius"/>
    </source>
</evidence>
<evidence type="ECO:0000256" key="7">
    <source>
        <dbReference type="ARBA" id="ARBA00022692"/>
    </source>
</evidence>
<evidence type="ECO:0000256" key="2">
    <source>
        <dbReference type="ARBA" id="ARBA00004141"/>
    </source>
</evidence>
<keyword evidence="7 14" id="KW-0812">Transmembrane</keyword>
<dbReference type="PANTHER" id="PTHR11410">
    <property type="entry name" value="ATP SYNTHASE SUBUNIT A"/>
    <property type="match status" value="1"/>
</dbReference>
<dbReference type="InterPro" id="IPR035908">
    <property type="entry name" value="F0_ATP_A_sf"/>
</dbReference>
<dbReference type="GO" id="GO:0005743">
    <property type="term" value="C:mitochondrial inner membrane"/>
    <property type="evidence" value="ECO:0007669"/>
    <property type="project" value="UniProtKB-SubCell"/>
</dbReference>
<comment type="similarity">
    <text evidence="3">Belongs to the ATPase A chain family.</text>
</comment>
<dbReference type="InterPro" id="IPR000568">
    <property type="entry name" value="ATP_synth_F0_asu"/>
</dbReference>
<evidence type="ECO:0000256" key="12">
    <source>
        <dbReference type="ARBA" id="ARBA00023310"/>
    </source>
</evidence>
<keyword evidence="12" id="KW-0066">ATP synthesis</keyword>
<feature type="transmembrane region" description="Helical" evidence="14">
    <location>
        <begin position="99"/>
        <end position="118"/>
    </location>
</feature>
<evidence type="ECO:0000256" key="1">
    <source>
        <dbReference type="ARBA" id="ARBA00002070"/>
    </source>
</evidence>
<dbReference type="RefSeq" id="YP_010154755.1">
    <property type="nucleotide sequence ID" value="NC_057193.1"/>
</dbReference>
<protein>
    <recommendedName>
        <fullName evidence="13">ATP synthase subunit a</fullName>
    </recommendedName>
</protein>
<evidence type="ECO:0000256" key="9">
    <source>
        <dbReference type="ARBA" id="ARBA00022989"/>
    </source>
</evidence>
<reference evidence="15" key="1">
    <citation type="submission" date="2020-11" db="EMBL/GenBank/DDBJ databases">
        <title>First mtgenome sequences from three genera and phylogenetic relationships of the family Apidae based on mtgenome sequences (Hymenoptera: Apoidea).</title>
        <authorList>
            <person name="Wen Z."/>
            <person name="Chen B."/>
        </authorList>
    </citation>
    <scope>NUCLEOTIDE SEQUENCE</scope>
</reference>
<keyword evidence="8" id="KW-0375">Hydrogen ion transport</keyword>
<keyword evidence="15" id="KW-0496">Mitochondrion</keyword>
<proteinExistence type="inferred from homology"/>
<organism evidence="15">
    <name type="scientific">Ceratina okinawana</name>
    <dbReference type="NCBI Taxonomy" id="236018"/>
    <lineage>
        <taxon>Eukaryota</taxon>
        <taxon>Metazoa</taxon>
        <taxon>Ecdysozoa</taxon>
        <taxon>Arthropoda</taxon>
        <taxon>Hexapoda</taxon>
        <taxon>Insecta</taxon>
        <taxon>Pterygota</taxon>
        <taxon>Neoptera</taxon>
        <taxon>Endopterygota</taxon>
        <taxon>Hymenoptera</taxon>
        <taxon>Apocrita</taxon>
        <taxon>Aculeata</taxon>
        <taxon>Apoidea</taxon>
        <taxon>Anthophila</taxon>
        <taxon>Apidae</taxon>
        <taxon>Ceratina</taxon>
        <taxon>Ceratinidia</taxon>
    </lineage>
</organism>
<dbReference type="GO" id="GO:0046933">
    <property type="term" value="F:proton-transporting ATP synthase activity, rotational mechanism"/>
    <property type="evidence" value="ECO:0007669"/>
    <property type="project" value="TreeGrafter"/>
</dbReference>
<feature type="transmembrane region" description="Helical" evidence="14">
    <location>
        <begin position="138"/>
        <end position="157"/>
    </location>
</feature>
<gene>
    <name evidence="15" type="primary">atp6</name>
</gene>
<dbReference type="Gene3D" id="1.20.120.220">
    <property type="entry name" value="ATP synthase, F0 complex, subunit A"/>
    <property type="match status" value="1"/>
</dbReference>
<dbReference type="GeneID" id="67157434"/>
<dbReference type="SUPFAM" id="SSF81336">
    <property type="entry name" value="F1F0 ATP synthase subunit A"/>
    <property type="match status" value="1"/>
</dbReference>
<dbReference type="EMBL" id="MW281319">
    <property type="protein sequence ID" value="QQX27990.1"/>
    <property type="molecule type" value="Genomic_DNA"/>
</dbReference>
<evidence type="ECO:0000256" key="11">
    <source>
        <dbReference type="ARBA" id="ARBA00023136"/>
    </source>
</evidence>
<dbReference type="GO" id="GO:0045259">
    <property type="term" value="C:proton-transporting ATP synthase complex"/>
    <property type="evidence" value="ECO:0007669"/>
    <property type="project" value="UniProtKB-KW"/>
</dbReference>
<evidence type="ECO:0000256" key="8">
    <source>
        <dbReference type="ARBA" id="ARBA00022781"/>
    </source>
</evidence>
<accession>A0A7U0M7T8</accession>
<keyword evidence="6" id="KW-0138">CF(0)</keyword>
<dbReference type="Pfam" id="PF00119">
    <property type="entry name" value="ATP-synt_A"/>
    <property type="match status" value="1"/>
</dbReference>
<evidence type="ECO:0000256" key="5">
    <source>
        <dbReference type="ARBA" id="ARBA00022448"/>
    </source>
</evidence>
<evidence type="ECO:0000313" key="15">
    <source>
        <dbReference type="EMBL" id="QQX27990.1"/>
    </source>
</evidence>
<feature type="transmembrane region" description="Helical" evidence="14">
    <location>
        <begin position="20"/>
        <end position="37"/>
    </location>
</feature>
<comment type="function">
    <text evidence="1">Mitochondrial membrane ATP synthase (F(1)F(0) ATP synthase or Complex V) produces ATP from ADP in the presence of a proton gradient across the membrane which is generated by electron transport complexes of the respiratory chain. F-type ATPases consist of two structural domains, F(1) - containing the extramembraneous catalytic core and F(0) - containing the membrane proton channel, linked together by a central stalk and a peripheral stalk. During catalysis, ATP synthesis in the catalytic domain of F(1) is coupled via a rotary mechanism of the central stalk subunits to proton translocation. Key component of the proton channel; it may play a direct role in the translocation of protons across the membrane.</text>
</comment>
<dbReference type="PANTHER" id="PTHR11410:SF0">
    <property type="entry name" value="ATP SYNTHASE SUBUNIT A"/>
    <property type="match status" value="1"/>
</dbReference>
<sequence length="224" mass="26760">MMNNLFENFDSSTNSNMSLNWFMMFFPLLLMPYYYWMIPSRINYLWFLIINMIYNEFKIITTKFYQSNIIIFLSLMIYLMLLNLFSLIPYIFTITSQMSFNLILSMSLWLSFMLYSWINTPMKNLIHLVPLNTPLMLMHFMVIIELISNLIRPWTLAIRLTANLISGHLLFTLLGMFMSQILLPIMIMTIFIQNLLLILEFSMSFIQAYVFSILSILYFSENKC</sequence>
<evidence type="ECO:0000256" key="6">
    <source>
        <dbReference type="ARBA" id="ARBA00022547"/>
    </source>
</evidence>
<feature type="transmembrane region" description="Helical" evidence="14">
    <location>
        <begin position="198"/>
        <end position="219"/>
    </location>
</feature>
<feature type="transmembrane region" description="Helical" evidence="14">
    <location>
        <begin position="71"/>
        <end position="92"/>
    </location>
</feature>
<evidence type="ECO:0000256" key="3">
    <source>
        <dbReference type="ARBA" id="ARBA00006810"/>
    </source>
</evidence>
<keyword evidence="5" id="KW-0813">Transport</keyword>
<geneLocation type="mitochondrion" evidence="15"/>
<comment type="subcellular location">
    <subcellularLocation>
        <location evidence="2">Membrane</location>
        <topology evidence="2">Multi-pass membrane protein</topology>
    </subcellularLocation>
    <subcellularLocation>
        <location evidence="13">Mitochondrion inner membrane</location>
        <topology evidence="13">Multi-pass membrane protein</topology>
    </subcellularLocation>
</comment>
<evidence type="ECO:0000256" key="10">
    <source>
        <dbReference type="ARBA" id="ARBA00023065"/>
    </source>
</evidence>
<dbReference type="InterPro" id="IPR045083">
    <property type="entry name" value="ATP_synth_F0_asu_bact/mt"/>
</dbReference>
<dbReference type="PRINTS" id="PR00123">
    <property type="entry name" value="ATPASEA"/>
</dbReference>
<dbReference type="CDD" id="cd00310">
    <property type="entry name" value="ATP-synt_Fo_a_6"/>
    <property type="match status" value="1"/>
</dbReference>
<keyword evidence="9 14" id="KW-1133">Transmembrane helix</keyword>
<dbReference type="PROSITE" id="PS00449">
    <property type="entry name" value="ATPASE_A"/>
    <property type="match status" value="1"/>
</dbReference>
<keyword evidence="11 14" id="KW-0472">Membrane</keyword>
<dbReference type="NCBIfam" id="TIGR01131">
    <property type="entry name" value="ATP_synt_6_or_A"/>
    <property type="match status" value="1"/>
</dbReference>
<dbReference type="AlphaFoldDB" id="A0A7U0M7T8"/>
<evidence type="ECO:0000256" key="13">
    <source>
        <dbReference type="RuleBase" id="RU004450"/>
    </source>
</evidence>
<name>A0A7U0M7T8_9HYME</name>
<comment type="subunit">
    <text evidence="4">F-type ATPases have 2 components, CF(1) - the catalytic core - and CF(0) - the membrane proton channel. CF(1) has five subunits: alpha(3), beta(3), gamma(1), delta(1), epsilon(1). CF(0) has three main subunits: a, b and c.</text>
</comment>